<dbReference type="Proteomes" id="UP000001645">
    <property type="component" value="Chromosome 29"/>
</dbReference>
<protein>
    <submittedName>
        <fullName evidence="2">Uncharacterized protein</fullName>
    </submittedName>
</protein>
<reference evidence="2" key="3">
    <citation type="submission" date="2025-09" db="UniProtKB">
        <authorList>
            <consortium name="Ensembl"/>
        </authorList>
    </citation>
    <scope>IDENTIFICATION</scope>
</reference>
<sequence>MAVVRALQCHAQHVGAAARLHDAGTPPGTAASFILGYKPEPCESTLEHKPEPCESTLEHKPEPCESTPGHKPEPCDSKPGHKPEL</sequence>
<reference evidence="2 3" key="1">
    <citation type="journal article" date="2010" name="PLoS Biol.">
        <title>Multi-platform next-generation sequencing of the domestic turkey (Meleagris gallopavo): genome assembly and analysis.</title>
        <authorList>
            <person name="Dalloul R.A."/>
            <person name="Long J.A."/>
            <person name="Zimin A.V."/>
            <person name="Aslam L."/>
            <person name="Beal K."/>
            <person name="Blomberg L.A."/>
            <person name="Bouffard P."/>
            <person name="Burt D.W."/>
            <person name="Crasta O."/>
            <person name="Crooijmans R.P."/>
            <person name="Cooper K."/>
            <person name="Coulombe R.A."/>
            <person name="De S."/>
            <person name="Delany M.E."/>
            <person name="Dodgson J.B."/>
            <person name="Dong J.J."/>
            <person name="Evans C."/>
            <person name="Frederickson K.M."/>
            <person name="Flicek P."/>
            <person name="Florea L."/>
            <person name="Folkerts O."/>
            <person name="Groenen M.A."/>
            <person name="Harkins T.T."/>
            <person name="Herrero J."/>
            <person name="Hoffmann S."/>
            <person name="Megens H.J."/>
            <person name="Jiang A."/>
            <person name="de Jong P."/>
            <person name="Kaiser P."/>
            <person name="Kim H."/>
            <person name="Kim K.W."/>
            <person name="Kim S."/>
            <person name="Langenberger D."/>
            <person name="Lee M.K."/>
            <person name="Lee T."/>
            <person name="Mane S."/>
            <person name="Marcais G."/>
            <person name="Marz M."/>
            <person name="McElroy A.P."/>
            <person name="Modise T."/>
            <person name="Nefedov M."/>
            <person name="Notredame C."/>
            <person name="Paton I.R."/>
            <person name="Payne W.S."/>
            <person name="Pertea G."/>
            <person name="Prickett D."/>
            <person name="Puiu D."/>
            <person name="Qioa D."/>
            <person name="Raineri E."/>
            <person name="Ruffier M."/>
            <person name="Salzberg S.L."/>
            <person name="Schatz M.C."/>
            <person name="Scheuring C."/>
            <person name="Schmidt C.J."/>
            <person name="Schroeder S."/>
            <person name="Searle S.M."/>
            <person name="Smith E.J."/>
            <person name="Smith J."/>
            <person name="Sonstegard T.S."/>
            <person name="Stadler P.F."/>
            <person name="Tafer H."/>
            <person name="Tu Z.J."/>
            <person name="Van Tassell C.P."/>
            <person name="Vilella A.J."/>
            <person name="Williams K.P."/>
            <person name="Yorke J.A."/>
            <person name="Zhang L."/>
            <person name="Zhang H.B."/>
            <person name="Zhang X."/>
            <person name="Zhang Y."/>
            <person name="Reed K.M."/>
        </authorList>
    </citation>
    <scope>NUCLEOTIDE SEQUENCE [LARGE SCALE GENOMIC DNA]</scope>
</reference>
<organism evidence="2 3">
    <name type="scientific">Meleagris gallopavo</name>
    <name type="common">Wild turkey</name>
    <dbReference type="NCBI Taxonomy" id="9103"/>
    <lineage>
        <taxon>Eukaryota</taxon>
        <taxon>Metazoa</taxon>
        <taxon>Chordata</taxon>
        <taxon>Craniata</taxon>
        <taxon>Vertebrata</taxon>
        <taxon>Euteleostomi</taxon>
        <taxon>Archelosauria</taxon>
        <taxon>Archosauria</taxon>
        <taxon>Dinosauria</taxon>
        <taxon>Saurischia</taxon>
        <taxon>Theropoda</taxon>
        <taxon>Coelurosauria</taxon>
        <taxon>Aves</taxon>
        <taxon>Neognathae</taxon>
        <taxon>Galloanserae</taxon>
        <taxon>Galliformes</taxon>
        <taxon>Phasianidae</taxon>
        <taxon>Meleagridinae</taxon>
        <taxon>Meleagris</taxon>
    </lineage>
</organism>
<accession>A0A803XM07</accession>
<proteinExistence type="predicted"/>
<evidence type="ECO:0000256" key="1">
    <source>
        <dbReference type="SAM" id="MobiDB-lite"/>
    </source>
</evidence>
<dbReference type="InParanoid" id="A0A803XM07"/>
<evidence type="ECO:0000313" key="3">
    <source>
        <dbReference type="Proteomes" id="UP000001645"/>
    </source>
</evidence>
<name>A0A803XM07_MELGA</name>
<evidence type="ECO:0000313" key="2">
    <source>
        <dbReference type="Ensembl" id="ENSMGAP00000020553.1"/>
    </source>
</evidence>
<feature type="region of interest" description="Disordered" evidence="1">
    <location>
        <begin position="44"/>
        <end position="85"/>
    </location>
</feature>
<reference evidence="2" key="2">
    <citation type="submission" date="2025-08" db="UniProtKB">
        <authorList>
            <consortium name="Ensembl"/>
        </authorList>
    </citation>
    <scope>IDENTIFICATION</scope>
</reference>
<dbReference type="AlphaFoldDB" id="A0A803XM07"/>
<feature type="compositionally biased region" description="Basic and acidic residues" evidence="1">
    <location>
        <begin position="45"/>
        <end position="85"/>
    </location>
</feature>
<keyword evidence="3" id="KW-1185">Reference proteome</keyword>
<dbReference type="Ensembl" id="ENSMGAT00000027296.1">
    <property type="protein sequence ID" value="ENSMGAP00000020553.1"/>
    <property type="gene ID" value="ENSMGAG00000019182.1"/>
</dbReference>